<proteinExistence type="predicted"/>
<name>A0ABW3KZK4_9BACI</name>
<sequence length="109" mass="12374">MNRLKEIEGHTGVEVALYEPKKGEQHLEGEYYVGVMMEEPPSQTPDGMEYINLSRDYVSIRGKIGEVGTLHAQLQEFAEETNGKIDSNDWIVETYHPTETGEEVTVYLP</sequence>
<protein>
    <recommendedName>
        <fullName evidence="3">GyrI-like small molecule binding domain-containing protein</fullName>
    </recommendedName>
</protein>
<reference evidence="2" key="1">
    <citation type="journal article" date="2019" name="Int. J. Syst. Evol. Microbiol.">
        <title>The Global Catalogue of Microorganisms (GCM) 10K type strain sequencing project: providing services to taxonomists for standard genome sequencing and annotation.</title>
        <authorList>
            <consortium name="The Broad Institute Genomics Platform"/>
            <consortium name="The Broad Institute Genome Sequencing Center for Infectious Disease"/>
            <person name="Wu L."/>
            <person name="Ma J."/>
        </authorList>
    </citation>
    <scope>NUCLEOTIDE SEQUENCE [LARGE SCALE GENOMIC DNA]</scope>
    <source>
        <strain evidence="2">CCUG 56607</strain>
    </source>
</reference>
<comment type="caution">
    <text evidence="1">The sequence shown here is derived from an EMBL/GenBank/DDBJ whole genome shotgun (WGS) entry which is preliminary data.</text>
</comment>
<organism evidence="1 2">
    <name type="scientific">Thalassobacillus hwangdonensis</name>
    <dbReference type="NCBI Taxonomy" id="546108"/>
    <lineage>
        <taxon>Bacteria</taxon>
        <taxon>Bacillati</taxon>
        <taxon>Bacillota</taxon>
        <taxon>Bacilli</taxon>
        <taxon>Bacillales</taxon>
        <taxon>Bacillaceae</taxon>
        <taxon>Thalassobacillus</taxon>
    </lineage>
</organism>
<gene>
    <name evidence="1" type="ORF">ACFQ2J_07965</name>
</gene>
<evidence type="ECO:0000313" key="2">
    <source>
        <dbReference type="Proteomes" id="UP001596990"/>
    </source>
</evidence>
<accession>A0ABW3KZK4</accession>
<evidence type="ECO:0008006" key="3">
    <source>
        <dbReference type="Google" id="ProtNLM"/>
    </source>
</evidence>
<dbReference type="EMBL" id="JBHTKL010000002">
    <property type="protein sequence ID" value="MFD1019125.1"/>
    <property type="molecule type" value="Genomic_DNA"/>
</dbReference>
<evidence type="ECO:0000313" key="1">
    <source>
        <dbReference type="EMBL" id="MFD1019125.1"/>
    </source>
</evidence>
<keyword evidence="2" id="KW-1185">Reference proteome</keyword>
<dbReference type="Proteomes" id="UP001596990">
    <property type="component" value="Unassembled WGS sequence"/>
</dbReference>